<name>A0A2K1J2C2_PHYPA</name>
<reference evidence="1 3" key="2">
    <citation type="journal article" date="2018" name="Plant J.">
        <title>The Physcomitrella patens chromosome-scale assembly reveals moss genome structure and evolution.</title>
        <authorList>
            <person name="Lang D."/>
            <person name="Ullrich K.K."/>
            <person name="Murat F."/>
            <person name="Fuchs J."/>
            <person name="Jenkins J."/>
            <person name="Haas F.B."/>
            <person name="Piednoel M."/>
            <person name="Gundlach H."/>
            <person name="Van Bel M."/>
            <person name="Meyberg R."/>
            <person name="Vives C."/>
            <person name="Morata J."/>
            <person name="Symeonidi A."/>
            <person name="Hiss M."/>
            <person name="Muchero W."/>
            <person name="Kamisugi Y."/>
            <person name="Saleh O."/>
            <person name="Blanc G."/>
            <person name="Decker E.L."/>
            <person name="van Gessel N."/>
            <person name="Grimwood J."/>
            <person name="Hayes R.D."/>
            <person name="Graham S.W."/>
            <person name="Gunter L.E."/>
            <person name="McDaniel S.F."/>
            <person name="Hoernstein S.N.W."/>
            <person name="Larsson A."/>
            <person name="Li F.W."/>
            <person name="Perroud P.F."/>
            <person name="Phillips J."/>
            <person name="Ranjan P."/>
            <person name="Rokshar D.S."/>
            <person name="Rothfels C.J."/>
            <person name="Schneider L."/>
            <person name="Shu S."/>
            <person name="Stevenson D.W."/>
            <person name="Thummler F."/>
            <person name="Tillich M."/>
            <person name="Villarreal Aguilar J.C."/>
            <person name="Widiez T."/>
            <person name="Wong G.K."/>
            <person name="Wymore A."/>
            <person name="Zhang Y."/>
            <person name="Zimmer A.D."/>
            <person name="Quatrano R.S."/>
            <person name="Mayer K.F.X."/>
            <person name="Goodstein D."/>
            <person name="Casacuberta J.M."/>
            <person name="Vandepoele K."/>
            <person name="Reski R."/>
            <person name="Cuming A.C."/>
            <person name="Tuskan G.A."/>
            <person name="Maumus F."/>
            <person name="Salse J."/>
            <person name="Schmutz J."/>
            <person name="Rensing S.A."/>
        </authorList>
    </citation>
    <scope>NUCLEOTIDE SEQUENCE [LARGE SCALE GENOMIC DNA]</scope>
    <source>
        <strain evidence="2 3">cv. Gransden 2004</strain>
    </source>
</reference>
<dbReference type="Proteomes" id="UP000006727">
    <property type="component" value="Chromosome 17"/>
</dbReference>
<sequence>MMEHLKSLNMSNEEVGQFATAMKDPKFKELFMDYIKEISNCDEKEAMERHIKQCERGQNSPNGGFCMEGKILLLPLKDFCVKTHNLKTKQKVFTIVA</sequence>
<gene>
    <name evidence="1" type="ORF">PHYPA_021523</name>
</gene>
<dbReference type="STRING" id="3218.A0A2K1J2C2"/>
<dbReference type="AlphaFoldDB" id="A0A2K1J2C2"/>
<reference evidence="1 3" key="1">
    <citation type="journal article" date="2008" name="Science">
        <title>The Physcomitrella genome reveals evolutionary insights into the conquest of land by plants.</title>
        <authorList>
            <person name="Rensing S."/>
            <person name="Lang D."/>
            <person name="Zimmer A."/>
            <person name="Terry A."/>
            <person name="Salamov A."/>
            <person name="Shapiro H."/>
            <person name="Nishiyama T."/>
            <person name="Perroud P.-F."/>
            <person name="Lindquist E."/>
            <person name="Kamisugi Y."/>
            <person name="Tanahashi T."/>
            <person name="Sakakibara K."/>
            <person name="Fujita T."/>
            <person name="Oishi K."/>
            <person name="Shin-I T."/>
            <person name="Kuroki Y."/>
            <person name="Toyoda A."/>
            <person name="Suzuki Y."/>
            <person name="Hashimoto A."/>
            <person name="Yamaguchi K."/>
            <person name="Sugano A."/>
            <person name="Kohara Y."/>
            <person name="Fujiyama A."/>
            <person name="Anterola A."/>
            <person name="Aoki S."/>
            <person name="Ashton N."/>
            <person name="Barbazuk W.B."/>
            <person name="Barker E."/>
            <person name="Bennetzen J."/>
            <person name="Bezanilla M."/>
            <person name="Blankenship R."/>
            <person name="Cho S.H."/>
            <person name="Dutcher S."/>
            <person name="Estelle M."/>
            <person name="Fawcett J.A."/>
            <person name="Gundlach H."/>
            <person name="Hanada K."/>
            <person name="Heyl A."/>
            <person name="Hicks K.A."/>
            <person name="Hugh J."/>
            <person name="Lohr M."/>
            <person name="Mayer K."/>
            <person name="Melkozernov A."/>
            <person name="Murata T."/>
            <person name="Nelson D."/>
            <person name="Pils B."/>
            <person name="Prigge M."/>
            <person name="Reiss B."/>
            <person name="Renner T."/>
            <person name="Rombauts S."/>
            <person name="Rushton P."/>
            <person name="Sanderfoot A."/>
            <person name="Schween G."/>
            <person name="Shiu S.-H."/>
            <person name="Stueber K."/>
            <person name="Theodoulou F.L."/>
            <person name="Tu H."/>
            <person name="Van de Peer Y."/>
            <person name="Verrier P.J."/>
            <person name="Waters E."/>
            <person name="Wood A."/>
            <person name="Yang L."/>
            <person name="Cove D."/>
            <person name="Cuming A."/>
            <person name="Hasebe M."/>
            <person name="Lucas S."/>
            <person name="Mishler D.B."/>
            <person name="Reski R."/>
            <person name="Grigoriev I."/>
            <person name="Quatrano R.S."/>
            <person name="Boore J.L."/>
        </authorList>
    </citation>
    <scope>NUCLEOTIDE SEQUENCE [LARGE SCALE GENOMIC DNA]</scope>
    <source>
        <strain evidence="2 3">cv. Gransden 2004</strain>
    </source>
</reference>
<dbReference type="EnsemblPlants" id="Pp3c17_1080V3.1">
    <property type="protein sequence ID" value="Pp3c17_1080V3.1"/>
    <property type="gene ID" value="Pp3c17_1080"/>
</dbReference>
<evidence type="ECO:0000313" key="2">
    <source>
        <dbReference type="EnsemblPlants" id="Pp3c17_1080V3.1"/>
    </source>
</evidence>
<evidence type="ECO:0000313" key="1">
    <source>
        <dbReference type="EMBL" id="PNR35673.1"/>
    </source>
</evidence>
<proteinExistence type="predicted"/>
<dbReference type="Gramene" id="Pp3c17_1080V3.1">
    <property type="protein sequence ID" value="Pp3c17_1080V3.1"/>
    <property type="gene ID" value="Pp3c17_1080"/>
</dbReference>
<dbReference type="PANTHER" id="PTHR22997">
    <property type="entry name" value="PIH1 DOMAIN-CONTAINING PROTEIN 1"/>
    <property type="match status" value="1"/>
</dbReference>
<dbReference type="PANTHER" id="PTHR22997:SF0">
    <property type="entry name" value="PIH1 DOMAIN-CONTAINING PROTEIN 1"/>
    <property type="match status" value="1"/>
</dbReference>
<dbReference type="InParanoid" id="A0A2K1J2C2"/>
<dbReference type="PaxDb" id="3218-PP1S148_49V6.1"/>
<evidence type="ECO:0000313" key="3">
    <source>
        <dbReference type="Proteomes" id="UP000006727"/>
    </source>
</evidence>
<dbReference type="InterPro" id="IPR050734">
    <property type="entry name" value="PIH1/Kintoun_subfamily"/>
</dbReference>
<keyword evidence="3" id="KW-1185">Reference proteome</keyword>
<organism evidence="1">
    <name type="scientific">Physcomitrium patens</name>
    <name type="common">Spreading-leaved earth moss</name>
    <name type="synonym">Physcomitrella patens</name>
    <dbReference type="NCBI Taxonomy" id="3218"/>
    <lineage>
        <taxon>Eukaryota</taxon>
        <taxon>Viridiplantae</taxon>
        <taxon>Streptophyta</taxon>
        <taxon>Embryophyta</taxon>
        <taxon>Bryophyta</taxon>
        <taxon>Bryophytina</taxon>
        <taxon>Bryopsida</taxon>
        <taxon>Funariidae</taxon>
        <taxon>Funariales</taxon>
        <taxon>Funariaceae</taxon>
        <taxon>Physcomitrium</taxon>
    </lineage>
</organism>
<protein>
    <submittedName>
        <fullName evidence="1 2">Uncharacterized protein</fullName>
    </submittedName>
</protein>
<accession>A0A2K1J2C2</accession>
<reference evidence="2" key="3">
    <citation type="submission" date="2020-12" db="UniProtKB">
        <authorList>
            <consortium name="EnsemblPlants"/>
        </authorList>
    </citation>
    <scope>IDENTIFICATION</scope>
</reference>
<dbReference type="EMBL" id="ABEU02000017">
    <property type="protein sequence ID" value="PNR35673.1"/>
    <property type="molecule type" value="Genomic_DNA"/>
</dbReference>